<accession>A0AAV4DV14</accession>
<evidence type="ECO:0000313" key="1">
    <source>
        <dbReference type="EMBL" id="GFO47671.1"/>
    </source>
</evidence>
<gene>
    <name evidence="1" type="ORF">PoB_007417600</name>
</gene>
<proteinExistence type="predicted"/>
<keyword evidence="2" id="KW-1185">Reference proteome</keyword>
<dbReference type="AlphaFoldDB" id="A0AAV4DV14"/>
<reference evidence="1 2" key="1">
    <citation type="journal article" date="2021" name="Elife">
        <title>Chloroplast acquisition without the gene transfer in kleptoplastic sea slugs, Plakobranchus ocellatus.</title>
        <authorList>
            <person name="Maeda T."/>
            <person name="Takahashi S."/>
            <person name="Yoshida T."/>
            <person name="Shimamura S."/>
            <person name="Takaki Y."/>
            <person name="Nagai Y."/>
            <person name="Toyoda A."/>
            <person name="Suzuki Y."/>
            <person name="Arimoto A."/>
            <person name="Ishii H."/>
            <person name="Satoh N."/>
            <person name="Nishiyama T."/>
            <person name="Hasebe M."/>
            <person name="Maruyama T."/>
            <person name="Minagawa J."/>
            <person name="Obokata J."/>
            <person name="Shigenobu S."/>
        </authorList>
    </citation>
    <scope>NUCLEOTIDE SEQUENCE [LARGE SCALE GENOMIC DNA]</scope>
</reference>
<evidence type="ECO:0000313" key="2">
    <source>
        <dbReference type="Proteomes" id="UP000735302"/>
    </source>
</evidence>
<organism evidence="1 2">
    <name type="scientific">Plakobranchus ocellatus</name>
    <dbReference type="NCBI Taxonomy" id="259542"/>
    <lineage>
        <taxon>Eukaryota</taxon>
        <taxon>Metazoa</taxon>
        <taxon>Spiralia</taxon>
        <taxon>Lophotrochozoa</taxon>
        <taxon>Mollusca</taxon>
        <taxon>Gastropoda</taxon>
        <taxon>Heterobranchia</taxon>
        <taxon>Euthyneura</taxon>
        <taxon>Panpulmonata</taxon>
        <taxon>Sacoglossa</taxon>
        <taxon>Placobranchoidea</taxon>
        <taxon>Plakobranchidae</taxon>
        <taxon>Plakobranchus</taxon>
    </lineage>
</organism>
<dbReference type="Proteomes" id="UP000735302">
    <property type="component" value="Unassembled WGS sequence"/>
</dbReference>
<protein>
    <submittedName>
        <fullName evidence="1">Uncharacterized protein</fullName>
    </submittedName>
</protein>
<name>A0AAV4DV14_9GAST</name>
<dbReference type="EMBL" id="BLXT01008339">
    <property type="protein sequence ID" value="GFO47671.1"/>
    <property type="molecule type" value="Genomic_DNA"/>
</dbReference>
<comment type="caution">
    <text evidence="1">The sequence shown here is derived from an EMBL/GenBank/DDBJ whole genome shotgun (WGS) entry which is preliminary data.</text>
</comment>
<sequence length="110" mass="12024">MRTLYLWGVMKAVCIPDAICGNVEGAKGPENPEISVMVVSAMTTVQALREKATGLFLVSTVERHGLVDSDQLISLQQEDPAIQGLVFAKKTARKGTKTASFEKIKDILYR</sequence>